<dbReference type="EMBL" id="CATQJA010002310">
    <property type="protein sequence ID" value="CAJ0570425.1"/>
    <property type="molecule type" value="Genomic_DNA"/>
</dbReference>
<comment type="caution">
    <text evidence="2">The sequence shown here is derived from an EMBL/GenBank/DDBJ whole genome shotgun (WGS) entry which is preliminary data.</text>
</comment>
<accession>A0AA36CK01</accession>
<dbReference type="Proteomes" id="UP001177023">
    <property type="component" value="Unassembled WGS sequence"/>
</dbReference>
<name>A0AA36CK01_9BILA</name>
<sequence length="200" mass="22488">MRSALALLLLVTVASACYFPDRCLTRKPKPTHRCGSDLDCTIPGQVCVEGKAGRKRCKYPWDILETRSRRSAFRCHSDRDCPDSSHGCVKKGMLTSCICNGRKCEKWTLDAAKRHSRPACSENDDCPADQQCVAGNCEPIWDTLDANKRHPRPECGEDSDCPADSICVSGSCQKWKMDVATRSRRSDDPHFCRKLWCTDR</sequence>
<gene>
    <name evidence="2" type="ORF">MSPICULIGERA_LOCUS8865</name>
</gene>
<feature type="signal peptide" evidence="1">
    <location>
        <begin position="1"/>
        <end position="16"/>
    </location>
</feature>
<dbReference type="AlphaFoldDB" id="A0AA36CK01"/>
<feature type="chain" id="PRO_5041253999" description="Dickkopf N-terminal cysteine-rich domain-containing protein" evidence="1">
    <location>
        <begin position="17"/>
        <end position="200"/>
    </location>
</feature>
<evidence type="ECO:0000313" key="3">
    <source>
        <dbReference type="Proteomes" id="UP001177023"/>
    </source>
</evidence>
<keyword evidence="3" id="KW-1185">Reference proteome</keyword>
<dbReference type="PROSITE" id="PS51257">
    <property type="entry name" value="PROKAR_LIPOPROTEIN"/>
    <property type="match status" value="1"/>
</dbReference>
<evidence type="ECO:0000256" key="1">
    <source>
        <dbReference type="SAM" id="SignalP"/>
    </source>
</evidence>
<feature type="non-terminal residue" evidence="2">
    <location>
        <position position="200"/>
    </location>
</feature>
<keyword evidence="1" id="KW-0732">Signal</keyword>
<evidence type="ECO:0008006" key="4">
    <source>
        <dbReference type="Google" id="ProtNLM"/>
    </source>
</evidence>
<protein>
    <recommendedName>
        <fullName evidence="4">Dickkopf N-terminal cysteine-rich domain-containing protein</fullName>
    </recommendedName>
</protein>
<organism evidence="2 3">
    <name type="scientific">Mesorhabditis spiculigera</name>
    <dbReference type="NCBI Taxonomy" id="96644"/>
    <lineage>
        <taxon>Eukaryota</taxon>
        <taxon>Metazoa</taxon>
        <taxon>Ecdysozoa</taxon>
        <taxon>Nematoda</taxon>
        <taxon>Chromadorea</taxon>
        <taxon>Rhabditida</taxon>
        <taxon>Rhabditina</taxon>
        <taxon>Rhabditomorpha</taxon>
        <taxon>Rhabditoidea</taxon>
        <taxon>Rhabditidae</taxon>
        <taxon>Mesorhabditinae</taxon>
        <taxon>Mesorhabditis</taxon>
    </lineage>
</organism>
<evidence type="ECO:0000313" key="2">
    <source>
        <dbReference type="EMBL" id="CAJ0570425.1"/>
    </source>
</evidence>
<proteinExistence type="predicted"/>
<reference evidence="2" key="1">
    <citation type="submission" date="2023-06" db="EMBL/GenBank/DDBJ databases">
        <authorList>
            <person name="Delattre M."/>
        </authorList>
    </citation>
    <scope>NUCLEOTIDE SEQUENCE</scope>
    <source>
        <strain evidence="2">AF72</strain>
    </source>
</reference>